<comment type="caution">
    <text evidence="1">The sequence shown here is derived from an EMBL/GenBank/DDBJ whole genome shotgun (WGS) entry which is preliminary data.</text>
</comment>
<organism evidence="1 2">
    <name type="scientific">Tanacetum coccineum</name>
    <dbReference type="NCBI Taxonomy" id="301880"/>
    <lineage>
        <taxon>Eukaryota</taxon>
        <taxon>Viridiplantae</taxon>
        <taxon>Streptophyta</taxon>
        <taxon>Embryophyta</taxon>
        <taxon>Tracheophyta</taxon>
        <taxon>Spermatophyta</taxon>
        <taxon>Magnoliopsida</taxon>
        <taxon>eudicotyledons</taxon>
        <taxon>Gunneridae</taxon>
        <taxon>Pentapetalae</taxon>
        <taxon>asterids</taxon>
        <taxon>campanulids</taxon>
        <taxon>Asterales</taxon>
        <taxon>Asteraceae</taxon>
        <taxon>Asteroideae</taxon>
        <taxon>Anthemideae</taxon>
        <taxon>Anthemidinae</taxon>
        <taxon>Tanacetum</taxon>
    </lineage>
</organism>
<reference evidence="1" key="2">
    <citation type="submission" date="2022-01" db="EMBL/GenBank/DDBJ databases">
        <authorList>
            <person name="Yamashiro T."/>
            <person name="Shiraishi A."/>
            <person name="Satake H."/>
            <person name="Nakayama K."/>
        </authorList>
    </citation>
    <scope>NUCLEOTIDE SEQUENCE</scope>
</reference>
<evidence type="ECO:0000313" key="2">
    <source>
        <dbReference type="Proteomes" id="UP001151760"/>
    </source>
</evidence>
<keyword evidence="2" id="KW-1185">Reference proteome</keyword>
<dbReference type="GO" id="GO:0003964">
    <property type="term" value="F:RNA-directed DNA polymerase activity"/>
    <property type="evidence" value="ECO:0007669"/>
    <property type="project" value="UniProtKB-KW"/>
</dbReference>
<dbReference type="PANTHER" id="PTHR33710">
    <property type="entry name" value="BNAC02G09200D PROTEIN"/>
    <property type="match status" value="1"/>
</dbReference>
<protein>
    <submittedName>
        <fullName evidence="1">RNA-directed DNA polymerase, eukaryota, reverse transcriptase zinc-binding domain protein</fullName>
    </submittedName>
</protein>
<sequence length="191" mass="22285">MDAEEHSFGISHSTNDMNEFKHVVNMLELEDICSSGFHFTWTKSLQNSNCNVLNKLDRMMINEEFMQKFPKAFGVFLPYLISDHSPAVMTIRDGVPKKQKSFRFSNFIAGKENFVEVVKKEWCDNIQGSSMYRFVKKLKLLKKPLNKLSWSKGNVFENVKQLRKKLKIIQAEVDKCPHDKKIKEEAILIIH</sequence>
<dbReference type="SUPFAM" id="SSF56219">
    <property type="entry name" value="DNase I-like"/>
    <property type="match status" value="1"/>
</dbReference>
<gene>
    <name evidence="1" type="ORF">Tco_0993109</name>
</gene>
<reference evidence="1" key="1">
    <citation type="journal article" date="2022" name="Int. J. Mol. Sci.">
        <title>Draft Genome of Tanacetum Coccineum: Genomic Comparison of Closely Related Tanacetum-Family Plants.</title>
        <authorList>
            <person name="Yamashiro T."/>
            <person name="Shiraishi A."/>
            <person name="Nakayama K."/>
            <person name="Satake H."/>
        </authorList>
    </citation>
    <scope>NUCLEOTIDE SEQUENCE</scope>
</reference>
<evidence type="ECO:0000313" key="1">
    <source>
        <dbReference type="EMBL" id="GJT58055.1"/>
    </source>
</evidence>
<accession>A0ABQ5F4E5</accession>
<keyword evidence="1" id="KW-0548">Nucleotidyltransferase</keyword>
<proteinExistence type="predicted"/>
<name>A0ABQ5F4E5_9ASTR</name>
<dbReference type="InterPro" id="IPR036691">
    <property type="entry name" value="Endo/exonu/phosph_ase_sf"/>
</dbReference>
<keyword evidence="1" id="KW-0808">Transferase</keyword>
<dbReference type="EMBL" id="BQNB010016984">
    <property type="protein sequence ID" value="GJT58055.1"/>
    <property type="molecule type" value="Genomic_DNA"/>
</dbReference>
<dbReference type="PANTHER" id="PTHR33710:SF77">
    <property type="entry name" value="DNASE I-LIKE SUPERFAMILY PROTEIN"/>
    <property type="match status" value="1"/>
</dbReference>
<dbReference type="Gene3D" id="3.60.10.10">
    <property type="entry name" value="Endonuclease/exonuclease/phosphatase"/>
    <property type="match status" value="1"/>
</dbReference>
<keyword evidence="1" id="KW-0695">RNA-directed DNA polymerase</keyword>
<dbReference type="Proteomes" id="UP001151760">
    <property type="component" value="Unassembled WGS sequence"/>
</dbReference>